<keyword evidence="2" id="KW-0808">Transferase</keyword>
<evidence type="ECO:0000313" key="6">
    <source>
        <dbReference type="Proteomes" id="UP001448858"/>
    </source>
</evidence>
<feature type="region of interest" description="Disordered" evidence="4">
    <location>
        <begin position="1"/>
        <end position="49"/>
    </location>
</feature>
<accession>A0ABZ2ZSZ3</accession>
<evidence type="ECO:0000256" key="3">
    <source>
        <dbReference type="ARBA" id="ARBA00022691"/>
    </source>
</evidence>
<dbReference type="Pfam" id="PF13489">
    <property type="entry name" value="Methyltransf_23"/>
    <property type="match status" value="1"/>
</dbReference>
<keyword evidence="3" id="KW-0949">S-adenosyl-L-methionine</keyword>
<keyword evidence="1 5" id="KW-0489">Methyltransferase</keyword>
<dbReference type="EMBL" id="CP151657">
    <property type="protein sequence ID" value="WZP15089.1"/>
    <property type="molecule type" value="Genomic_DNA"/>
</dbReference>
<feature type="compositionally biased region" description="Polar residues" evidence="4">
    <location>
        <begin position="1"/>
        <end position="14"/>
    </location>
</feature>
<dbReference type="RefSeq" id="WP_342022756.1">
    <property type="nucleotide sequence ID" value="NZ_CP151657.1"/>
</dbReference>
<evidence type="ECO:0000256" key="1">
    <source>
        <dbReference type="ARBA" id="ARBA00022603"/>
    </source>
</evidence>
<evidence type="ECO:0000256" key="2">
    <source>
        <dbReference type="ARBA" id="ARBA00022679"/>
    </source>
</evidence>
<proteinExistence type="predicted"/>
<protein>
    <submittedName>
        <fullName evidence="5">Class I SAM-dependent methyltransferase</fullName>
    </submittedName>
</protein>
<organism evidence="5 6">
    <name type="scientific">Arthrobacter citreus</name>
    <dbReference type="NCBI Taxonomy" id="1670"/>
    <lineage>
        <taxon>Bacteria</taxon>
        <taxon>Bacillati</taxon>
        <taxon>Actinomycetota</taxon>
        <taxon>Actinomycetes</taxon>
        <taxon>Micrococcales</taxon>
        <taxon>Micrococcaceae</taxon>
        <taxon>Arthrobacter</taxon>
    </lineage>
</organism>
<dbReference type="SUPFAM" id="SSF53335">
    <property type="entry name" value="S-adenosyl-L-methionine-dependent methyltransferases"/>
    <property type="match status" value="1"/>
</dbReference>
<evidence type="ECO:0000313" key="5">
    <source>
        <dbReference type="EMBL" id="WZP15089.1"/>
    </source>
</evidence>
<name>A0ABZ2ZSZ3_9MICC</name>
<dbReference type="NCBIfam" id="NF004851">
    <property type="entry name" value="PRK06202.1"/>
    <property type="match status" value="1"/>
</dbReference>
<dbReference type="Proteomes" id="UP001448858">
    <property type="component" value="Chromosome"/>
</dbReference>
<dbReference type="InterPro" id="IPR029063">
    <property type="entry name" value="SAM-dependent_MTases_sf"/>
</dbReference>
<dbReference type="GO" id="GO:0032259">
    <property type="term" value="P:methylation"/>
    <property type="evidence" value="ECO:0007669"/>
    <property type="project" value="UniProtKB-KW"/>
</dbReference>
<dbReference type="PANTHER" id="PTHR43464:SF19">
    <property type="entry name" value="UBIQUINONE BIOSYNTHESIS O-METHYLTRANSFERASE, MITOCHONDRIAL"/>
    <property type="match status" value="1"/>
</dbReference>
<evidence type="ECO:0000256" key="4">
    <source>
        <dbReference type="SAM" id="MobiDB-lite"/>
    </source>
</evidence>
<dbReference type="Gene3D" id="3.40.50.150">
    <property type="entry name" value="Vaccinia Virus protein VP39"/>
    <property type="match status" value="1"/>
</dbReference>
<reference evidence="5 6" key="1">
    <citation type="submission" date="2024-04" db="EMBL/GenBank/DDBJ databases">
        <title>Arthrobacter sp. from Plains bison fecal sample.</title>
        <authorList>
            <person name="Ruzzini A."/>
        </authorList>
    </citation>
    <scope>NUCLEOTIDE SEQUENCE [LARGE SCALE GENOMIC DNA]</scope>
    <source>
        <strain evidence="5 6">EINP1</strain>
    </source>
</reference>
<dbReference type="GO" id="GO:0008168">
    <property type="term" value="F:methyltransferase activity"/>
    <property type="evidence" value="ECO:0007669"/>
    <property type="project" value="UniProtKB-KW"/>
</dbReference>
<gene>
    <name evidence="5" type="ORF">AAE021_12975</name>
</gene>
<dbReference type="PANTHER" id="PTHR43464">
    <property type="entry name" value="METHYLTRANSFERASE"/>
    <property type="match status" value="1"/>
</dbReference>
<keyword evidence="6" id="KW-1185">Reference proteome</keyword>
<dbReference type="CDD" id="cd02440">
    <property type="entry name" value="AdoMet_MTases"/>
    <property type="match status" value="1"/>
</dbReference>
<sequence length="264" mass="29315">MSGKPSTVPSSTARGSLAQGPLSRRLTPPHLRSLTARDPAAVEEMDRPDCDPEKLRRTYAQFWLINSVVSGWRRNYVRYLRPQFSSDRTNTLLDIGSGGGDVPRMLARWARRDGLRLDITGIDPDARAHQFASSRPALPGLTFRRAFSSELVEEGRSYDVVISNHVLHHLTGAQFSALLADSEALGSRLSLHCDIERSRWGYALFSAGTLPFFPGSFIRQDGLTSIRRSYTAEELAAAAPPGWQCLQQHPWQNLLMRTAAGDRG</sequence>